<organism evidence="2 3">
    <name type="scientific">Gavia stellata</name>
    <name type="common">Red-throated diver</name>
    <name type="synonym">Colymbus stellatus</name>
    <dbReference type="NCBI Taxonomy" id="37040"/>
    <lineage>
        <taxon>Eukaryota</taxon>
        <taxon>Metazoa</taxon>
        <taxon>Chordata</taxon>
        <taxon>Craniata</taxon>
        <taxon>Vertebrata</taxon>
        <taxon>Euteleostomi</taxon>
        <taxon>Archelosauria</taxon>
        <taxon>Archosauria</taxon>
        <taxon>Dinosauria</taxon>
        <taxon>Saurischia</taxon>
        <taxon>Theropoda</taxon>
        <taxon>Coelurosauria</taxon>
        <taxon>Aves</taxon>
        <taxon>Neognathae</taxon>
        <taxon>Neoaves</taxon>
        <taxon>Aequornithes</taxon>
        <taxon>Gaviiformes</taxon>
        <taxon>Gaviidae</taxon>
        <taxon>Gavia</taxon>
    </lineage>
</organism>
<feature type="non-terminal residue" evidence="2">
    <location>
        <position position="105"/>
    </location>
</feature>
<name>A0A093GY81_GAVST</name>
<reference evidence="2 3" key="1">
    <citation type="submission" date="2014-04" db="EMBL/GenBank/DDBJ databases">
        <title>Genome evolution of avian class.</title>
        <authorList>
            <person name="Zhang G."/>
            <person name="Li C."/>
        </authorList>
    </citation>
    <scope>NUCLEOTIDE SEQUENCE [LARGE SCALE GENOMIC DNA]</scope>
    <source>
        <strain evidence="2">BGI_N328</strain>
    </source>
</reference>
<dbReference type="AlphaFoldDB" id="A0A093GY81"/>
<gene>
    <name evidence="2" type="ORF">N328_02770</name>
</gene>
<evidence type="ECO:0000313" key="2">
    <source>
        <dbReference type="EMBL" id="KFV47478.1"/>
    </source>
</evidence>
<sequence>LHPITDFPITSQLLLQYHPHHYFLTAEHFSSSEGPRQTETQQCLPTRRGGDHGGNDPGPMGNTAGHFCCGADNEFSHVSAPHCGGDLENEARAADLATWLSVSQP</sequence>
<keyword evidence="3" id="KW-1185">Reference proteome</keyword>
<feature type="non-terminal residue" evidence="2">
    <location>
        <position position="1"/>
    </location>
</feature>
<evidence type="ECO:0000313" key="3">
    <source>
        <dbReference type="Proteomes" id="UP000054313"/>
    </source>
</evidence>
<dbReference type="EMBL" id="KK613567">
    <property type="protein sequence ID" value="KFV47478.1"/>
    <property type="molecule type" value="Genomic_DNA"/>
</dbReference>
<feature type="compositionally biased region" description="Polar residues" evidence="1">
    <location>
        <begin position="28"/>
        <end position="44"/>
    </location>
</feature>
<protein>
    <submittedName>
        <fullName evidence="2">Uncharacterized protein</fullName>
    </submittedName>
</protein>
<proteinExistence type="predicted"/>
<dbReference type="Proteomes" id="UP000054313">
    <property type="component" value="Unassembled WGS sequence"/>
</dbReference>
<accession>A0A093GY81</accession>
<feature type="region of interest" description="Disordered" evidence="1">
    <location>
        <begin position="28"/>
        <end position="59"/>
    </location>
</feature>
<evidence type="ECO:0000256" key="1">
    <source>
        <dbReference type="SAM" id="MobiDB-lite"/>
    </source>
</evidence>